<dbReference type="Proteomes" id="UP000501452">
    <property type="component" value="Chromosome"/>
</dbReference>
<evidence type="ECO:0000313" key="3">
    <source>
        <dbReference type="Proteomes" id="UP000501452"/>
    </source>
</evidence>
<evidence type="ECO:0000259" key="1">
    <source>
        <dbReference type="SMART" id="SM00849"/>
    </source>
</evidence>
<dbReference type="KEGG" id="rub:GBA63_12085"/>
<dbReference type="InterPro" id="IPR050855">
    <property type="entry name" value="NDM-1-like"/>
</dbReference>
<evidence type="ECO:0000313" key="2">
    <source>
        <dbReference type="EMBL" id="QIN83295.1"/>
    </source>
</evidence>
<name>A0A6G8Q9Y7_9ACTN</name>
<dbReference type="Pfam" id="PF00753">
    <property type="entry name" value="Lactamase_B"/>
    <property type="match status" value="1"/>
</dbReference>
<proteinExistence type="predicted"/>
<dbReference type="SMART" id="SM00849">
    <property type="entry name" value="Lactamase_B"/>
    <property type="match status" value="1"/>
</dbReference>
<keyword evidence="3" id="KW-1185">Reference proteome</keyword>
<feature type="domain" description="Metallo-beta-lactamase" evidence="1">
    <location>
        <begin position="17"/>
        <end position="224"/>
    </location>
</feature>
<gene>
    <name evidence="2" type="ORF">GBA63_12085</name>
</gene>
<dbReference type="AlphaFoldDB" id="A0A6G8Q9Y7"/>
<reference evidence="2 3" key="1">
    <citation type="submission" date="2019-10" db="EMBL/GenBank/DDBJ databases">
        <title>Rubrobacter sp nov SCSIO 52090 isolated from a deep-sea sediment in the South China Sea.</title>
        <authorList>
            <person name="Chen R.W."/>
        </authorList>
    </citation>
    <scope>NUCLEOTIDE SEQUENCE [LARGE SCALE GENOMIC DNA]</scope>
    <source>
        <strain evidence="2 3">SCSIO 52909</strain>
    </source>
</reference>
<organism evidence="2 3">
    <name type="scientific">Rubrobacter tropicus</name>
    <dbReference type="NCBI Taxonomy" id="2653851"/>
    <lineage>
        <taxon>Bacteria</taxon>
        <taxon>Bacillati</taxon>
        <taxon>Actinomycetota</taxon>
        <taxon>Rubrobacteria</taxon>
        <taxon>Rubrobacterales</taxon>
        <taxon>Rubrobacteraceae</taxon>
        <taxon>Rubrobacter</taxon>
    </lineage>
</organism>
<dbReference type="Gene3D" id="3.60.15.10">
    <property type="entry name" value="Ribonuclease Z/Hydroxyacylglutathione hydrolase-like"/>
    <property type="match status" value="1"/>
</dbReference>
<dbReference type="EMBL" id="CP045119">
    <property type="protein sequence ID" value="QIN83295.1"/>
    <property type="molecule type" value="Genomic_DNA"/>
</dbReference>
<dbReference type="InterPro" id="IPR036866">
    <property type="entry name" value="RibonucZ/Hydroxyglut_hydro"/>
</dbReference>
<dbReference type="RefSeq" id="WP_166176442.1">
    <property type="nucleotide sequence ID" value="NZ_CP045119.1"/>
</dbReference>
<dbReference type="CDD" id="cd07721">
    <property type="entry name" value="yflN-like_MBL-fold"/>
    <property type="match status" value="1"/>
</dbReference>
<dbReference type="SUPFAM" id="SSF56281">
    <property type="entry name" value="Metallo-hydrolase/oxidoreductase"/>
    <property type="match status" value="1"/>
</dbReference>
<protein>
    <submittedName>
        <fullName evidence="2">MBL fold metallo-hydrolase</fullName>
    </submittedName>
</protein>
<sequence length="245" mass="26904">MLHRDIADGVHRVGEYFVNWYIVEEDGHLTLVDAGLPSSWHSLLGALKEIGRAPRDVEALVLTHAHFDHIGFAERARAELGIPVWVHENDAPLTKRPWMYMTERSPLSYLSRDNLPIVSSLVRAGAPRVGPICEVRRFGDEETLDVPGSPRVLFTPGHTLGHVSLHFPEREVVITGDALVTHDPYTDTRGPRIVARGATADSERALASLEHLAGTGVVTLLPGHGEPWTGEAGRAVREARRVGVL</sequence>
<accession>A0A6G8Q9Y7</accession>
<dbReference type="InterPro" id="IPR001279">
    <property type="entry name" value="Metallo-B-lactamas"/>
</dbReference>
<dbReference type="PANTHER" id="PTHR42951">
    <property type="entry name" value="METALLO-BETA-LACTAMASE DOMAIN-CONTAINING"/>
    <property type="match status" value="1"/>
</dbReference>
<dbReference type="GO" id="GO:0016787">
    <property type="term" value="F:hydrolase activity"/>
    <property type="evidence" value="ECO:0007669"/>
    <property type="project" value="UniProtKB-KW"/>
</dbReference>
<keyword evidence="2" id="KW-0378">Hydrolase</keyword>